<dbReference type="EMBL" id="LXQA010707268">
    <property type="protein sequence ID" value="MCI67033.1"/>
    <property type="molecule type" value="Genomic_DNA"/>
</dbReference>
<protein>
    <submittedName>
        <fullName evidence="2">Uncharacterized protein</fullName>
    </submittedName>
</protein>
<organism evidence="2 3">
    <name type="scientific">Trifolium medium</name>
    <dbReference type="NCBI Taxonomy" id="97028"/>
    <lineage>
        <taxon>Eukaryota</taxon>
        <taxon>Viridiplantae</taxon>
        <taxon>Streptophyta</taxon>
        <taxon>Embryophyta</taxon>
        <taxon>Tracheophyta</taxon>
        <taxon>Spermatophyta</taxon>
        <taxon>Magnoliopsida</taxon>
        <taxon>eudicotyledons</taxon>
        <taxon>Gunneridae</taxon>
        <taxon>Pentapetalae</taxon>
        <taxon>rosids</taxon>
        <taxon>fabids</taxon>
        <taxon>Fabales</taxon>
        <taxon>Fabaceae</taxon>
        <taxon>Papilionoideae</taxon>
        <taxon>50 kb inversion clade</taxon>
        <taxon>NPAAA clade</taxon>
        <taxon>Hologalegina</taxon>
        <taxon>IRL clade</taxon>
        <taxon>Trifolieae</taxon>
        <taxon>Trifolium</taxon>
    </lineage>
</organism>
<feature type="compositionally biased region" description="Basic and acidic residues" evidence="1">
    <location>
        <begin position="15"/>
        <end position="26"/>
    </location>
</feature>
<name>A0A392U0R1_9FABA</name>
<dbReference type="AlphaFoldDB" id="A0A392U0R1"/>
<feature type="non-terminal residue" evidence="2">
    <location>
        <position position="1"/>
    </location>
</feature>
<evidence type="ECO:0000313" key="3">
    <source>
        <dbReference type="Proteomes" id="UP000265520"/>
    </source>
</evidence>
<dbReference type="Proteomes" id="UP000265520">
    <property type="component" value="Unassembled WGS sequence"/>
</dbReference>
<feature type="compositionally biased region" description="Acidic residues" evidence="1">
    <location>
        <begin position="53"/>
        <end position="70"/>
    </location>
</feature>
<proteinExistence type="predicted"/>
<feature type="compositionally biased region" description="Basic and acidic residues" evidence="1">
    <location>
        <begin position="71"/>
        <end position="83"/>
    </location>
</feature>
<accession>A0A392U0R1</accession>
<evidence type="ECO:0000256" key="1">
    <source>
        <dbReference type="SAM" id="MobiDB-lite"/>
    </source>
</evidence>
<comment type="caution">
    <text evidence="2">The sequence shown here is derived from an EMBL/GenBank/DDBJ whole genome shotgun (WGS) entry which is preliminary data.</text>
</comment>
<keyword evidence="3" id="KW-1185">Reference proteome</keyword>
<feature type="non-terminal residue" evidence="2">
    <location>
        <position position="83"/>
    </location>
</feature>
<feature type="compositionally biased region" description="Polar residues" evidence="1">
    <location>
        <begin position="27"/>
        <end position="36"/>
    </location>
</feature>
<sequence>YNVAQDAVTSATAEASKKDDSREIPTSKENTITESQQLEEDPKTLSDGNNQDLEPEIQEEDGSEDEEDDTMVNREHQNDVPTN</sequence>
<evidence type="ECO:0000313" key="2">
    <source>
        <dbReference type="EMBL" id="MCI67033.1"/>
    </source>
</evidence>
<feature type="region of interest" description="Disordered" evidence="1">
    <location>
        <begin position="1"/>
        <end position="83"/>
    </location>
</feature>
<reference evidence="2 3" key="1">
    <citation type="journal article" date="2018" name="Front. Plant Sci.">
        <title>Red Clover (Trifolium pratense) and Zigzag Clover (T. medium) - A Picture of Genomic Similarities and Differences.</title>
        <authorList>
            <person name="Dluhosova J."/>
            <person name="Istvanek J."/>
            <person name="Nedelnik J."/>
            <person name="Repkova J."/>
        </authorList>
    </citation>
    <scope>NUCLEOTIDE SEQUENCE [LARGE SCALE GENOMIC DNA]</scope>
    <source>
        <strain evidence="3">cv. 10/8</strain>
        <tissue evidence="2">Leaf</tissue>
    </source>
</reference>